<reference evidence="2 3" key="1">
    <citation type="journal article" date="2013" name="BMC Genomics">
        <title>Reconstruction of the lipid metabolism for the microalga Monoraphidium neglectum from its genome sequence reveals characteristics suitable for biofuel production.</title>
        <authorList>
            <person name="Bogen C."/>
            <person name="Al-Dilaimi A."/>
            <person name="Albersmeier A."/>
            <person name="Wichmann J."/>
            <person name="Grundmann M."/>
            <person name="Rupp O."/>
            <person name="Lauersen K.J."/>
            <person name="Blifernez-Klassen O."/>
            <person name="Kalinowski J."/>
            <person name="Goesmann A."/>
            <person name="Mussgnug J.H."/>
            <person name="Kruse O."/>
        </authorList>
    </citation>
    <scope>NUCLEOTIDE SEQUENCE [LARGE SCALE GENOMIC DNA]</scope>
    <source>
        <strain evidence="2 3">SAG 48.87</strain>
    </source>
</reference>
<name>A0A0D2MNQ1_9CHLO</name>
<organism evidence="2 3">
    <name type="scientific">Monoraphidium neglectum</name>
    <dbReference type="NCBI Taxonomy" id="145388"/>
    <lineage>
        <taxon>Eukaryota</taxon>
        <taxon>Viridiplantae</taxon>
        <taxon>Chlorophyta</taxon>
        <taxon>core chlorophytes</taxon>
        <taxon>Chlorophyceae</taxon>
        <taxon>CS clade</taxon>
        <taxon>Sphaeropleales</taxon>
        <taxon>Selenastraceae</taxon>
        <taxon>Monoraphidium</taxon>
    </lineage>
</organism>
<feature type="compositionally biased region" description="Low complexity" evidence="1">
    <location>
        <begin position="325"/>
        <end position="383"/>
    </location>
</feature>
<feature type="region of interest" description="Disordered" evidence="1">
    <location>
        <begin position="264"/>
        <end position="290"/>
    </location>
</feature>
<accession>A0A0D2MNQ1</accession>
<dbReference type="GeneID" id="25738707"/>
<feature type="region of interest" description="Disordered" evidence="1">
    <location>
        <begin position="1"/>
        <end position="65"/>
    </location>
</feature>
<dbReference type="STRING" id="145388.A0A0D2MNQ1"/>
<dbReference type="Proteomes" id="UP000054498">
    <property type="component" value="Unassembled WGS sequence"/>
</dbReference>
<dbReference type="EMBL" id="KK101114">
    <property type="protein sequence ID" value="KIZ02132.1"/>
    <property type="molecule type" value="Genomic_DNA"/>
</dbReference>
<dbReference type="AlphaFoldDB" id="A0A0D2MNQ1"/>
<proteinExistence type="predicted"/>
<dbReference type="KEGG" id="mng:MNEG_5830"/>
<gene>
    <name evidence="2" type="ORF">MNEG_5830</name>
</gene>
<feature type="region of interest" description="Disordered" evidence="1">
    <location>
        <begin position="323"/>
        <end position="387"/>
    </location>
</feature>
<dbReference type="RefSeq" id="XP_013901151.1">
    <property type="nucleotide sequence ID" value="XM_014045697.1"/>
</dbReference>
<evidence type="ECO:0000313" key="2">
    <source>
        <dbReference type="EMBL" id="KIZ02132.1"/>
    </source>
</evidence>
<protein>
    <submittedName>
        <fullName evidence="2">Uncharacterized protein</fullName>
    </submittedName>
</protein>
<evidence type="ECO:0000256" key="1">
    <source>
        <dbReference type="SAM" id="MobiDB-lite"/>
    </source>
</evidence>
<sequence>MAAFSGTVGDPFARTPEWDYFREAPAQQQQEQQQQQQREQEGAGAGAASPAPATGDELEREIDLGAGGAQQLLQGLVSALSGAGLAPLEGGAGGHAAAAGRALVRVERLPGGAGGLRVSVAGAETGAEGSAGAADEQEVLLSGEQAESLVAALDDVVGQLPGSFLLRQPPASFSPPSRLRAAAGRAARAAAGAAQAALVAALLALPVVAVVRPGRGVMRRDEAATVQLGRAQDSRQAGVAAAAAGGSSSSVPEAAAVAGQRLPWPASLLGPGQGQQQQQQRAPPRPANGRLAPHEMAEVCEAVAGKVRGRVWLQLGGEDVAAWDQQQQGQKQQGQQGQGPTPPMAHQQQQSSVAAARLEEQQQQQQQQEQQQQLQRQQETQAQPRRAGRLRWLTRWFRRQQSHTLQEQRQEQAAVTSAVTPAALLQGGAQQQQQQQQQQGQQQGQEQQQWRPALRAVYQVLVDPSTGATLGATPCDAAAAAALGKLPLAGELRGPGFAAKQDRYLESFQPDRLQRRRKAPGPPPLPFAPAARRPLPDGGPAVLRLELVAQGGGIQVGKGKSRVLFALMEPRVTPWTEADSLEAWRGTGSIIGPEGPLPL</sequence>
<feature type="region of interest" description="Disordered" evidence="1">
    <location>
        <begin position="426"/>
        <end position="448"/>
    </location>
</feature>
<dbReference type="OrthoDB" id="10682693at2759"/>
<keyword evidence="3" id="KW-1185">Reference proteome</keyword>
<evidence type="ECO:0000313" key="3">
    <source>
        <dbReference type="Proteomes" id="UP000054498"/>
    </source>
</evidence>
<feature type="compositionally biased region" description="Low complexity" evidence="1">
    <location>
        <begin position="24"/>
        <end position="37"/>
    </location>
</feature>
<feature type="region of interest" description="Disordered" evidence="1">
    <location>
        <begin position="510"/>
        <end position="534"/>
    </location>
</feature>